<feature type="chain" id="PRO_5042218790" evidence="1">
    <location>
        <begin position="23"/>
        <end position="155"/>
    </location>
</feature>
<proteinExistence type="predicted"/>
<organism evidence="2 3">
    <name type="scientific">Hyphococcus flavus</name>
    <dbReference type="NCBI Taxonomy" id="1866326"/>
    <lineage>
        <taxon>Bacteria</taxon>
        <taxon>Pseudomonadati</taxon>
        <taxon>Pseudomonadota</taxon>
        <taxon>Alphaproteobacteria</taxon>
        <taxon>Parvularculales</taxon>
        <taxon>Parvularculaceae</taxon>
        <taxon>Hyphococcus</taxon>
    </lineage>
</organism>
<name>A0AAE9ZBL9_9PROT</name>
<dbReference type="KEGG" id="hfl:PUV54_00460"/>
<dbReference type="Proteomes" id="UP001214043">
    <property type="component" value="Chromosome"/>
</dbReference>
<protein>
    <submittedName>
        <fullName evidence="2">Copper chaperone PCu(A)C</fullName>
    </submittedName>
</protein>
<dbReference type="Gene3D" id="2.60.40.1890">
    <property type="entry name" value="PCu(A)C copper chaperone"/>
    <property type="match status" value="1"/>
</dbReference>
<feature type="signal peptide" evidence="1">
    <location>
        <begin position="1"/>
        <end position="22"/>
    </location>
</feature>
<gene>
    <name evidence="2" type="ORF">PUV54_00460</name>
</gene>
<dbReference type="RefSeq" id="WP_274493545.1">
    <property type="nucleotide sequence ID" value="NZ_CP118166.1"/>
</dbReference>
<evidence type="ECO:0000256" key="1">
    <source>
        <dbReference type="SAM" id="SignalP"/>
    </source>
</evidence>
<dbReference type="InterPro" id="IPR007410">
    <property type="entry name" value="LpqE-like"/>
</dbReference>
<dbReference type="SUPFAM" id="SSF110087">
    <property type="entry name" value="DR1885-like metal-binding protein"/>
    <property type="match status" value="1"/>
</dbReference>
<dbReference type="AlphaFoldDB" id="A0AAE9ZBL9"/>
<dbReference type="PANTHER" id="PTHR36302:SF1">
    <property type="entry name" value="COPPER CHAPERONE PCU(A)C"/>
    <property type="match status" value="1"/>
</dbReference>
<dbReference type="EMBL" id="CP118166">
    <property type="protein sequence ID" value="WDI31658.1"/>
    <property type="molecule type" value="Genomic_DNA"/>
</dbReference>
<keyword evidence="3" id="KW-1185">Reference proteome</keyword>
<dbReference type="InterPro" id="IPR036182">
    <property type="entry name" value="PCuAC_sf"/>
</dbReference>
<keyword evidence="1" id="KW-0732">Signal</keyword>
<dbReference type="Pfam" id="PF04314">
    <property type="entry name" value="PCuAC"/>
    <property type="match status" value="1"/>
</dbReference>
<dbReference type="PANTHER" id="PTHR36302">
    <property type="entry name" value="BLR7088 PROTEIN"/>
    <property type="match status" value="1"/>
</dbReference>
<reference evidence="2" key="1">
    <citation type="submission" date="2023-02" db="EMBL/GenBank/DDBJ databases">
        <title>Genome sequence of Hyphococcus flavus.</title>
        <authorList>
            <person name="Rong J.-C."/>
            <person name="Zhao Q."/>
            <person name="Yi M."/>
            <person name="Wu J.-Y."/>
        </authorList>
    </citation>
    <scope>NUCLEOTIDE SEQUENCE</scope>
    <source>
        <strain evidence="2">MCCC 1K03223</strain>
    </source>
</reference>
<accession>A0AAE9ZBL9</accession>
<dbReference type="InterPro" id="IPR058248">
    <property type="entry name" value="Lxx211020-like"/>
</dbReference>
<evidence type="ECO:0000313" key="2">
    <source>
        <dbReference type="EMBL" id="WDI31658.1"/>
    </source>
</evidence>
<evidence type="ECO:0000313" key="3">
    <source>
        <dbReference type="Proteomes" id="UP001214043"/>
    </source>
</evidence>
<sequence length="155" mass="16334">MRFFRNTAFLAAVFLGACSAGNQNDCSSDSITVSEAWARPGQNMSAAYLRICNGADSPDKLVSASFNGADAVELHTTTLDEEGVARMAPMTDGLELPTGSEVVMEPGGAHIMFIGLTSAIEEGDEPVLSLKFENAPPVEIALEVRQSDSASHSSH</sequence>
<dbReference type="PROSITE" id="PS51257">
    <property type="entry name" value="PROKAR_LIPOPROTEIN"/>
    <property type="match status" value="1"/>
</dbReference>